<dbReference type="SUPFAM" id="SSF160246">
    <property type="entry name" value="EspE N-terminal domain-like"/>
    <property type="match status" value="1"/>
</dbReference>
<proteinExistence type="inferred from homology"/>
<dbReference type="PANTHER" id="PTHR30258">
    <property type="entry name" value="TYPE II SECRETION SYSTEM PROTEIN GSPE-RELATED"/>
    <property type="match status" value="1"/>
</dbReference>
<dbReference type="InterPro" id="IPR037257">
    <property type="entry name" value="T2SS_E_N_sf"/>
</dbReference>
<dbReference type="Pfam" id="PF05157">
    <property type="entry name" value="MshEN"/>
    <property type="match status" value="1"/>
</dbReference>
<name>A0A3A4R9H2_9BACT</name>
<keyword evidence="6" id="KW-1278">Translocase</keyword>
<evidence type="ECO:0000313" key="11">
    <source>
        <dbReference type="Proteomes" id="UP000266426"/>
    </source>
</evidence>
<dbReference type="AlphaFoldDB" id="A0A3A4R9H2"/>
<dbReference type="EC" id="7.4.2.8" evidence="7"/>
<sequence length="569" mass="62981">MNSEIILDILQAIDKISSHQAEEARKFSSNSGKSVRQSLVELGFVKPLEIAKALAYQFGMELVQLDRALIDPEVIKCIPRDIAYKYQIVPVKLDNDLLTVAISDPLALDILENLRFELNLEVDGIVAMEEEIQTALERYYGAEEGKIDNLLKDIQDGGISIAGEDDVLSDNSDEHAENDDAPVIKLVSMIISEAFRRKASDIHIEPMERKLRIRYRIDGILQEIPSPPKRLQGSVISRIKIMANLDMAERRLPQDGRIKVKVGKNKTIDLRVSTLPANHGESVVLRILDKSGLTLGLTELGFFNDDEALISQLINMPNGIMLITGPTGSGKTTTLYSCLHVLNKPDRKIITVEDPVEYVLSGINQVQVRSEIGLSFASVLRSCLRQAPNVIMVGEIRDLETAEIAVNASLTGHLVFSTLHTNDASGAVTRLIDQGVKPFLVASSVRAILAQRLVRCICSNCKESYTPSMRELELLGIPANQANNVVLYRGAGCANCGNSGYKGRKGIFEILIMSDEIQRLVYQKAPSSQIRTRAREMGMRTLREDGLRKALSGMTTLTEILRITQSYDD</sequence>
<dbReference type="Proteomes" id="UP000266426">
    <property type="component" value="Unassembled WGS sequence"/>
</dbReference>
<accession>A0A3A4R9H2</accession>
<evidence type="ECO:0000256" key="8">
    <source>
        <dbReference type="ARBA" id="ARBA00034006"/>
    </source>
</evidence>
<dbReference type="PANTHER" id="PTHR30258:SF1">
    <property type="entry name" value="PROTEIN TRANSPORT PROTEIN HOFB HOMOLOG"/>
    <property type="match status" value="1"/>
</dbReference>
<dbReference type="CDD" id="cd01129">
    <property type="entry name" value="PulE-GspE-like"/>
    <property type="match status" value="1"/>
</dbReference>
<dbReference type="SMART" id="SM00382">
    <property type="entry name" value="AAA"/>
    <property type="match status" value="1"/>
</dbReference>
<dbReference type="FunFam" id="3.40.50.300:FF:000398">
    <property type="entry name" value="Type IV pilus assembly ATPase PilB"/>
    <property type="match status" value="1"/>
</dbReference>
<dbReference type="GO" id="GO:0005886">
    <property type="term" value="C:plasma membrane"/>
    <property type="evidence" value="ECO:0007669"/>
    <property type="project" value="TreeGrafter"/>
</dbReference>
<dbReference type="NCBIfam" id="TIGR02533">
    <property type="entry name" value="type_II_gspE"/>
    <property type="match status" value="1"/>
</dbReference>
<comment type="similarity">
    <text evidence="1">Belongs to the GSP E family.</text>
</comment>
<dbReference type="InterPro" id="IPR013369">
    <property type="entry name" value="T2SS_GspE"/>
</dbReference>
<comment type="caution">
    <text evidence="10">The sequence shown here is derived from an EMBL/GenBank/DDBJ whole genome shotgun (WGS) entry which is preliminary data.</text>
</comment>
<dbReference type="GO" id="GO:0005524">
    <property type="term" value="F:ATP binding"/>
    <property type="evidence" value="ECO:0007669"/>
    <property type="project" value="UniProtKB-KW"/>
</dbReference>
<protein>
    <recommendedName>
        <fullName evidence="7">protein-secreting ATPase</fullName>
        <ecNumber evidence="7">7.4.2.8</ecNumber>
    </recommendedName>
</protein>
<dbReference type="InterPro" id="IPR001482">
    <property type="entry name" value="T2SS/T4SS_dom"/>
</dbReference>
<dbReference type="EMBL" id="QZJZ01000049">
    <property type="protein sequence ID" value="RJP59427.1"/>
    <property type="molecule type" value="Genomic_DNA"/>
</dbReference>
<dbReference type="InterPro" id="IPR027417">
    <property type="entry name" value="P-loop_NTPase"/>
</dbReference>
<evidence type="ECO:0000256" key="6">
    <source>
        <dbReference type="ARBA" id="ARBA00022967"/>
    </source>
</evidence>
<comment type="catalytic activity">
    <reaction evidence="8">
        <text>ATP + H2O + cellular proteinSide 1 = ADP + phosphate + cellular proteinSide 2.</text>
        <dbReference type="EC" id="7.4.2.8"/>
    </reaction>
</comment>
<organism evidence="10 11">
    <name type="scientific">Candidatus Auribacter fodinae</name>
    <dbReference type="NCBI Taxonomy" id="2093366"/>
    <lineage>
        <taxon>Bacteria</taxon>
        <taxon>Pseudomonadati</taxon>
        <taxon>Candidatus Auribacterota</taxon>
        <taxon>Candidatus Auribacteria</taxon>
        <taxon>Candidatus Auribacterales</taxon>
        <taxon>Candidatus Auribacteraceae</taxon>
        <taxon>Candidatus Auribacter</taxon>
    </lineage>
</organism>
<keyword evidence="5" id="KW-0653">Protein transport</keyword>
<dbReference type="InterPro" id="IPR003593">
    <property type="entry name" value="AAA+_ATPase"/>
</dbReference>
<keyword evidence="3" id="KW-0547">Nucleotide-binding</keyword>
<dbReference type="FunFam" id="3.30.300.160:FF:000002">
    <property type="entry name" value="Type II secretion system protein E"/>
    <property type="match status" value="1"/>
</dbReference>
<evidence type="ECO:0000256" key="4">
    <source>
        <dbReference type="ARBA" id="ARBA00022840"/>
    </source>
</evidence>
<evidence type="ECO:0000256" key="2">
    <source>
        <dbReference type="ARBA" id="ARBA00022448"/>
    </source>
</evidence>
<dbReference type="GO" id="GO:0015628">
    <property type="term" value="P:protein secretion by the type II secretion system"/>
    <property type="evidence" value="ECO:0007669"/>
    <property type="project" value="InterPro"/>
</dbReference>
<dbReference type="Pfam" id="PF00437">
    <property type="entry name" value="T2SSE"/>
    <property type="match status" value="1"/>
</dbReference>
<dbReference type="Gene3D" id="3.40.50.300">
    <property type="entry name" value="P-loop containing nucleotide triphosphate hydrolases"/>
    <property type="match status" value="1"/>
</dbReference>
<dbReference type="InterPro" id="IPR007831">
    <property type="entry name" value="T2SS_GspE_N"/>
</dbReference>
<dbReference type="FunFam" id="3.30.450.90:FF:000001">
    <property type="entry name" value="Type II secretion system ATPase GspE"/>
    <property type="match status" value="1"/>
</dbReference>
<reference evidence="10 11" key="1">
    <citation type="journal article" date="2017" name="ISME J.">
        <title>Energy and carbon metabolisms in a deep terrestrial subsurface fluid microbial community.</title>
        <authorList>
            <person name="Momper L."/>
            <person name="Jungbluth S.P."/>
            <person name="Lee M.D."/>
            <person name="Amend J.P."/>
        </authorList>
    </citation>
    <scope>NUCLEOTIDE SEQUENCE [LARGE SCALE GENOMIC DNA]</scope>
    <source>
        <strain evidence="10">SURF_26</strain>
    </source>
</reference>
<evidence type="ECO:0000256" key="5">
    <source>
        <dbReference type="ARBA" id="ARBA00022927"/>
    </source>
</evidence>
<evidence type="ECO:0000256" key="3">
    <source>
        <dbReference type="ARBA" id="ARBA00022741"/>
    </source>
</evidence>
<evidence type="ECO:0000256" key="7">
    <source>
        <dbReference type="ARBA" id="ARBA00024382"/>
    </source>
</evidence>
<dbReference type="GO" id="GO:0008564">
    <property type="term" value="F:protein-exporting ATPase activity"/>
    <property type="evidence" value="ECO:0007669"/>
    <property type="project" value="UniProtKB-EC"/>
</dbReference>
<gene>
    <name evidence="10" type="primary">gspE</name>
    <name evidence="10" type="ORF">C4541_06085</name>
</gene>
<evidence type="ECO:0000313" key="10">
    <source>
        <dbReference type="EMBL" id="RJP59427.1"/>
    </source>
</evidence>
<dbReference type="SUPFAM" id="SSF52540">
    <property type="entry name" value="P-loop containing nucleoside triphosphate hydrolases"/>
    <property type="match status" value="1"/>
</dbReference>
<feature type="domain" description="AAA+ ATPase" evidence="9">
    <location>
        <begin position="317"/>
        <end position="443"/>
    </location>
</feature>
<evidence type="ECO:0000259" key="9">
    <source>
        <dbReference type="SMART" id="SM00382"/>
    </source>
</evidence>
<dbReference type="Gene3D" id="3.30.300.160">
    <property type="entry name" value="Type II secretion system, protein E, N-terminal domain"/>
    <property type="match status" value="1"/>
</dbReference>
<dbReference type="GO" id="GO:0016887">
    <property type="term" value="F:ATP hydrolysis activity"/>
    <property type="evidence" value="ECO:0007669"/>
    <property type="project" value="TreeGrafter"/>
</dbReference>
<keyword evidence="4" id="KW-0067">ATP-binding</keyword>
<dbReference type="Gene3D" id="3.30.450.90">
    <property type="match status" value="1"/>
</dbReference>
<dbReference type="GO" id="GO:0015627">
    <property type="term" value="C:type II protein secretion system complex"/>
    <property type="evidence" value="ECO:0007669"/>
    <property type="project" value="InterPro"/>
</dbReference>
<evidence type="ECO:0000256" key="1">
    <source>
        <dbReference type="ARBA" id="ARBA00006611"/>
    </source>
</evidence>
<keyword evidence="2" id="KW-0813">Transport</keyword>